<dbReference type="CDD" id="cd18547">
    <property type="entry name" value="ABC_6TM_Tm288_like"/>
    <property type="match status" value="1"/>
</dbReference>
<feature type="transmembrane region" description="Helical" evidence="9">
    <location>
        <begin position="164"/>
        <end position="184"/>
    </location>
</feature>
<dbReference type="InterPro" id="IPR003439">
    <property type="entry name" value="ABC_transporter-like_ATP-bd"/>
</dbReference>
<evidence type="ECO:0000259" key="10">
    <source>
        <dbReference type="PROSITE" id="PS50893"/>
    </source>
</evidence>
<dbReference type="PANTHER" id="PTHR43394:SF1">
    <property type="entry name" value="ATP-BINDING CASSETTE SUB-FAMILY B MEMBER 10, MITOCHONDRIAL"/>
    <property type="match status" value="1"/>
</dbReference>
<evidence type="ECO:0000256" key="8">
    <source>
        <dbReference type="ARBA" id="ARBA00023136"/>
    </source>
</evidence>
<dbReference type="SMART" id="SM00382">
    <property type="entry name" value="AAA"/>
    <property type="match status" value="1"/>
</dbReference>
<evidence type="ECO:0000256" key="2">
    <source>
        <dbReference type="ARBA" id="ARBA00022448"/>
    </source>
</evidence>
<dbReference type="InterPro" id="IPR003593">
    <property type="entry name" value="AAA+_ATPase"/>
</dbReference>
<comment type="caution">
    <text evidence="12">The sequence shown here is derived from an EMBL/GenBank/DDBJ whole genome shotgun (WGS) entry which is preliminary data.</text>
</comment>
<dbReference type="PROSITE" id="PS50893">
    <property type="entry name" value="ABC_TRANSPORTER_2"/>
    <property type="match status" value="1"/>
</dbReference>
<evidence type="ECO:0000256" key="9">
    <source>
        <dbReference type="SAM" id="Phobius"/>
    </source>
</evidence>
<organism evidence="12 13">
    <name type="scientific">Caryophanon tenue</name>
    <dbReference type="NCBI Taxonomy" id="33978"/>
    <lineage>
        <taxon>Bacteria</taxon>
        <taxon>Bacillati</taxon>
        <taxon>Bacillota</taxon>
        <taxon>Bacilli</taxon>
        <taxon>Bacillales</taxon>
        <taxon>Caryophanaceae</taxon>
        <taxon>Caryophanon</taxon>
    </lineage>
</organism>
<dbReference type="GO" id="GO:0005886">
    <property type="term" value="C:plasma membrane"/>
    <property type="evidence" value="ECO:0007669"/>
    <property type="project" value="UniProtKB-SubCell"/>
</dbReference>
<keyword evidence="3" id="KW-1003">Cell membrane</keyword>
<feature type="transmembrane region" description="Helical" evidence="9">
    <location>
        <begin position="46"/>
        <end position="73"/>
    </location>
</feature>
<feature type="domain" description="ABC transmembrane type-1" evidence="11">
    <location>
        <begin position="49"/>
        <end position="331"/>
    </location>
</feature>
<keyword evidence="4 9" id="KW-0812">Transmembrane</keyword>
<feature type="transmembrane region" description="Helical" evidence="9">
    <location>
        <begin position="190"/>
        <end position="207"/>
    </location>
</feature>
<dbReference type="AlphaFoldDB" id="A0A1C0Y8L0"/>
<feature type="transmembrane region" description="Helical" evidence="9">
    <location>
        <begin position="284"/>
        <end position="308"/>
    </location>
</feature>
<feature type="transmembrane region" description="Helical" evidence="9">
    <location>
        <begin position="88"/>
        <end position="111"/>
    </location>
</feature>
<accession>A0A1C0Y8L0</accession>
<dbReference type="EMBL" id="MASJ01000034">
    <property type="protein sequence ID" value="OCS83499.1"/>
    <property type="molecule type" value="Genomic_DNA"/>
</dbReference>
<dbReference type="PANTHER" id="PTHR43394">
    <property type="entry name" value="ATP-DEPENDENT PERMEASE MDL1, MITOCHONDRIAL"/>
    <property type="match status" value="1"/>
</dbReference>
<feature type="domain" description="ABC transporter" evidence="10">
    <location>
        <begin position="362"/>
        <end position="598"/>
    </location>
</feature>
<evidence type="ECO:0000256" key="4">
    <source>
        <dbReference type="ARBA" id="ARBA00022692"/>
    </source>
</evidence>
<dbReference type="GO" id="GO:0005524">
    <property type="term" value="F:ATP binding"/>
    <property type="evidence" value="ECO:0007669"/>
    <property type="project" value="UniProtKB-KW"/>
</dbReference>
<dbReference type="OrthoDB" id="9770415at2"/>
<keyword evidence="2" id="KW-0813">Transport</keyword>
<dbReference type="InterPro" id="IPR039421">
    <property type="entry name" value="Type_1_exporter"/>
</dbReference>
<dbReference type="RefSeq" id="WP_066546687.1">
    <property type="nucleotide sequence ID" value="NZ_MASJ01000034.1"/>
</dbReference>
<dbReference type="InterPro" id="IPR017871">
    <property type="entry name" value="ABC_transporter-like_CS"/>
</dbReference>
<keyword evidence="5" id="KW-0547">Nucleotide-binding</keyword>
<comment type="subcellular location">
    <subcellularLocation>
        <location evidence="1">Cell membrane</location>
        <topology evidence="1">Multi-pass membrane protein</topology>
    </subcellularLocation>
</comment>
<evidence type="ECO:0000256" key="5">
    <source>
        <dbReference type="ARBA" id="ARBA00022741"/>
    </source>
</evidence>
<dbReference type="FunFam" id="3.40.50.300:FF:000287">
    <property type="entry name" value="Multidrug ABC transporter ATP-binding protein"/>
    <property type="match status" value="1"/>
</dbReference>
<dbReference type="InterPro" id="IPR011527">
    <property type="entry name" value="ABC1_TM_dom"/>
</dbReference>
<dbReference type="SUPFAM" id="SSF52540">
    <property type="entry name" value="P-loop containing nucleoside triphosphate hydrolases"/>
    <property type="match status" value="1"/>
</dbReference>
<keyword evidence="6 12" id="KW-0067">ATP-binding</keyword>
<evidence type="ECO:0000256" key="1">
    <source>
        <dbReference type="ARBA" id="ARBA00004651"/>
    </source>
</evidence>
<dbReference type="Proteomes" id="UP000093199">
    <property type="component" value="Unassembled WGS sequence"/>
</dbReference>
<proteinExistence type="predicted"/>
<evidence type="ECO:0000256" key="3">
    <source>
        <dbReference type="ARBA" id="ARBA00022475"/>
    </source>
</evidence>
<dbReference type="STRING" id="33978.A6M13_04240"/>
<evidence type="ECO:0000256" key="6">
    <source>
        <dbReference type="ARBA" id="ARBA00022840"/>
    </source>
</evidence>
<dbReference type="Pfam" id="PF00664">
    <property type="entry name" value="ABC_membrane"/>
    <property type="match status" value="1"/>
</dbReference>
<sequence>MKIFGYKPVITKEEIKQAQHKKKVDKASNWQQTLRRIWRLLAEQRMLLIIVFIMVFFSSALSLIGPFLIGYIIDHFVVPKTFTGLESFIIGLAVIYIALSVVTFLQNYWMIGIAQETIYKMRTNVFKHLQHLPIPFFDRRQHGELMSRVTNDIETVSSTLNTSLIQVFSSILTIVGTLSVMLYLSPLLTLLTVIIVPFMFYAMRWITRRTGKLFKLQQQAVGSLNGMIEETISGQKIVKAFSKEQEVLEEFRTQSNVLRRNGFWALTYSGFIPKVMNFLNSMSFTVIAAVGGMLAVKGHISVGTIVIFTEYSRQFTRPLNDLANQFNTVLSAVAGAERVFAIMDEKVDEDNGVEARSLKGRVTFEDVSFRYEQSAEAYTLRNISFNVNPDEMVALVGATGAGKTTIMQLVARFYDAQEGRILFDGVDVRQYTRESLRSQMAFVLQDPFLFEDTIASNIRYGKLDATNEEIITAAKKANAHTFIMKLEHGYDTKLSANGDELSQGQRQLLSIARAFVANPAILLLDEATSSVDTVTELHIQEALEQLMKGRTSFVIAHRLNTIRKADVIFVMQKGELVERGSRDELVEQQGVYASMLQTV</sequence>
<evidence type="ECO:0000313" key="13">
    <source>
        <dbReference type="Proteomes" id="UP000093199"/>
    </source>
</evidence>
<dbReference type="Gene3D" id="3.40.50.300">
    <property type="entry name" value="P-loop containing nucleotide triphosphate hydrolases"/>
    <property type="match status" value="1"/>
</dbReference>
<dbReference type="SUPFAM" id="SSF90123">
    <property type="entry name" value="ABC transporter transmembrane region"/>
    <property type="match status" value="1"/>
</dbReference>
<keyword evidence="8 9" id="KW-0472">Membrane</keyword>
<dbReference type="GO" id="GO:0015421">
    <property type="term" value="F:ABC-type oligopeptide transporter activity"/>
    <property type="evidence" value="ECO:0007669"/>
    <property type="project" value="TreeGrafter"/>
</dbReference>
<evidence type="ECO:0000259" key="11">
    <source>
        <dbReference type="PROSITE" id="PS50929"/>
    </source>
</evidence>
<dbReference type="InterPro" id="IPR027417">
    <property type="entry name" value="P-loop_NTPase"/>
</dbReference>
<name>A0A1C0Y8L0_9BACL</name>
<dbReference type="InterPro" id="IPR036640">
    <property type="entry name" value="ABC1_TM_sf"/>
</dbReference>
<reference evidence="12 13" key="1">
    <citation type="submission" date="2016-07" db="EMBL/GenBank/DDBJ databases">
        <title>Caryophanon tenue genome sequencing.</title>
        <authorList>
            <person name="Verma A."/>
            <person name="Pal Y."/>
            <person name="Krishnamurthi S."/>
        </authorList>
    </citation>
    <scope>NUCLEOTIDE SEQUENCE [LARGE SCALE GENOMIC DNA]</scope>
    <source>
        <strain evidence="12 13">DSM 14152</strain>
    </source>
</reference>
<keyword evidence="13" id="KW-1185">Reference proteome</keyword>
<evidence type="ECO:0000256" key="7">
    <source>
        <dbReference type="ARBA" id="ARBA00022989"/>
    </source>
</evidence>
<gene>
    <name evidence="12" type="ORF">A6M13_04240</name>
</gene>
<dbReference type="Gene3D" id="1.20.1560.10">
    <property type="entry name" value="ABC transporter type 1, transmembrane domain"/>
    <property type="match status" value="1"/>
</dbReference>
<dbReference type="PROSITE" id="PS50929">
    <property type="entry name" value="ABC_TM1F"/>
    <property type="match status" value="1"/>
</dbReference>
<dbReference type="FunFam" id="1.20.1560.10:FF:000011">
    <property type="entry name" value="Multidrug ABC transporter ATP-binding protein"/>
    <property type="match status" value="1"/>
</dbReference>
<dbReference type="Pfam" id="PF00005">
    <property type="entry name" value="ABC_tran"/>
    <property type="match status" value="1"/>
</dbReference>
<dbReference type="GO" id="GO:0016887">
    <property type="term" value="F:ATP hydrolysis activity"/>
    <property type="evidence" value="ECO:0007669"/>
    <property type="project" value="InterPro"/>
</dbReference>
<evidence type="ECO:0000313" key="12">
    <source>
        <dbReference type="EMBL" id="OCS83499.1"/>
    </source>
</evidence>
<keyword evidence="7 9" id="KW-1133">Transmembrane helix</keyword>
<dbReference type="PROSITE" id="PS00211">
    <property type="entry name" value="ABC_TRANSPORTER_1"/>
    <property type="match status" value="1"/>
</dbReference>
<protein>
    <submittedName>
        <fullName evidence="12">Multidrug ABC transporter ATP-binding protein</fullName>
    </submittedName>
</protein>